<dbReference type="AlphaFoldDB" id="A0A8H3LRV1"/>
<sequence length="126" mass="14267">MKNELTEMTVNQQLTLDKETDLTLESYTATFLAEKINEVITDVGPEKFSAVVSDHATACASTKQIIANIHKHIIPIRCIMHHINLIITDICKTLFTKEVILKCMKLLKVKISNPMSRRDGQQFVIV</sequence>
<evidence type="ECO:0000313" key="3">
    <source>
        <dbReference type="Proteomes" id="UP000615446"/>
    </source>
</evidence>
<dbReference type="EMBL" id="BLAL01000201">
    <property type="protein sequence ID" value="GES91361.1"/>
    <property type="molecule type" value="Genomic_DNA"/>
</dbReference>
<feature type="domain" description="DUF659" evidence="1">
    <location>
        <begin position="21"/>
        <end position="103"/>
    </location>
</feature>
<protein>
    <submittedName>
        <fullName evidence="2">Zinc finger BED domain-containing protein 1-like</fullName>
    </submittedName>
</protein>
<dbReference type="Proteomes" id="UP000615446">
    <property type="component" value="Unassembled WGS sequence"/>
</dbReference>
<dbReference type="OrthoDB" id="1937290at2759"/>
<organism evidence="2 3">
    <name type="scientific">Rhizophagus clarus</name>
    <dbReference type="NCBI Taxonomy" id="94130"/>
    <lineage>
        <taxon>Eukaryota</taxon>
        <taxon>Fungi</taxon>
        <taxon>Fungi incertae sedis</taxon>
        <taxon>Mucoromycota</taxon>
        <taxon>Glomeromycotina</taxon>
        <taxon>Glomeromycetes</taxon>
        <taxon>Glomerales</taxon>
        <taxon>Glomeraceae</taxon>
        <taxon>Rhizophagus</taxon>
    </lineage>
</organism>
<comment type="caution">
    <text evidence="2">The sequence shown here is derived from an EMBL/GenBank/DDBJ whole genome shotgun (WGS) entry which is preliminary data.</text>
</comment>
<reference evidence="2" key="1">
    <citation type="submission" date="2019-10" db="EMBL/GenBank/DDBJ databases">
        <title>Conservation and host-specific expression of non-tandemly repeated heterogenous ribosome RNA gene in arbuscular mycorrhizal fungi.</title>
        <authorList>
            <person name="Maeda T."/>
            <person name="Kobayashi Y."/>
            <person name="Nakagawa T."/>
            <person name="Ezawa T."/>
            <person name="Yamaguchi K."/>
            <person name="Bino T."/>
            <person name="Nishimoto Y."/>
            <person name="Shigenobu S."/>
            <person name="Kawaguchi M."/>
        </authorList>
    </citation>
    <scope>NUCLEOTIDE SEQUENCE</scope>
    <source>
        <strain evidence="2">HR1</strain>
    </source>
</reference>
<dbReference type="Pfam" id="PF04937">
    <property type="entry name" value="DUF659"/>
    <property type="match status" value="1"/>
</dbReference>
<dbReference type="InterPro" id="IPR007021">
    <property type="entry name" value="DUF659"/>
</dbReference>
<name>A0A8H3LRV1_9GLOM</name>
<evidence type="ECO:0000259" key="1">
    <source>
        <dbReference type="Pfam" id="PF04937"/>
    </source>
</evidence>
<evidence type="ECO:0000313" key="2">
    <source>
        <dbReference type="EMBL" id="GES91361.1"/>
    </source>
</evidence>
<gene>
    <name evidence="2" type="ORF">RCL2_001818200</name>
</gene>
<proteinExistence type="predicted"/>
<accession>A0A8H3LRV1</accession>